<accession>A0A0V0GSW5</accession>
<dbReference type="EMBL" id="GEDG01031657">
    <property type="protein sequence ID" value="JAP11253.1"/>
    <property type="molecule type" value="Transcribed_RNA"/>
</dbReference>
<proteinExistence type="predicted"/>
<feature type="transmembrane region" description="Helical" evidence="1">
    <location>
        <begin position="41"/>
        <end position="59"/>
    </location>
</feature>
<evidence type="ECO:0000313" key="2">
    <source>
        <dbReference type="EMBL" id="JAP11253.1"/>
    </source>
</evidence>
<keyword evidence="1" id="KW-0472">Membrane</keyword>
<protein>
    <submittedName>
        <fullName evidence="2">Putative ovule protein</fullName>
    </submittedName>
</protein>
<keyword evidence="1" id="KW-1133">Transmembrane helix</keyword>
<reference evidence="2" key="1">
    <citation type="submission" date="2015-12" db="EMBL/GenBank/DDBJ databases">
        <title>Gene expression during late stages of embryo sac development: a critical building block for successful pollen-pistil interactions.</title>
        <authorList>
            <person name="Liu Y."/>
            <person name="Joly V."/>
            <person name="Sabar M."/>
            <person name="Matton D.P."/>
        </authorList>
    </citation>
    <scope>NUCLEOTIDE SEQUENCE</scope>
</reference>
<dbReference type="AlphaFoldDB" id="A0A0V0GSW5"/>
<organism evidence="2">
    <name type="scientific">Solanum chacoense</name>
    <name type="common">Chaco potato</name>
    <dbReference type="NCBI Taxonomy" id="4108"/>
    <lineage>
        <taxon>Eukaryota</taxon>
        <taxon>Viridiplantae</taxon>
        <taxon>Streptophyta</taxon>
        <taxon>Embryophyta</taxon>
        <taxon>Tracheophyta</taxon>
        <taxon>Spermatophyta</taxon>
        <taxon>Magnoliopsida</taxon>
        <taxon>eudicotyledons</taxon>
        <taxon>Gunneridae</taxon>
        <taxon>Pentapetalae</taxon>
        <taxon>asterids</taxon>
        <taxon>lamiids</taxon>
        <taxon>Solanales</taxon>
        <taxon>Solanaceae</taxon>
        <taxon>Solanoideae</taxon>
        <taxon>Solaneae</taxon>
        <taxon>Solanum</taxon>
    </lineage>
</organism>
<feature type="non-terminal residue" evidence="2">
    <location>
        <position position="1"/>
    </location>
</feature>
<evidence type="ECO:0000256" key="1">
    <source>
        <dbReference type="SAM" id="Phobius"/>
    </source>
</evidence>
<sequence length="68" mass="7488">EKLVSLYRLVQSSPHEVISGVELGSRSISYGITVRSIPSQFIVYLMLGSHLTLSTLYMFSLQGVLSPT</sequence>
<name>A0A0V0GSW5_SOLCH</name>
<keyword evidence="1" id="KW-0812">Transmembrane</keyword>